<feature type="region of interest" description="Disordered" evidence="2">
    <location>
        <begin position="530"/>
        <end position="558"/>
    </location>
</feature>
<dbReference type="EMBL" id="AHKC01008447">
    <property type="protein sequence ID" value="EKF37662.1"/>
    <property type="molecule type" value="Genomic_DNA"/>
</dbReference>
<dbReference type="GO" id="GO:0008270">
    <property type="term" value="F:zinc ion binding"/>
    <property type="evidence" value="ECO:0007669"/>
    <property type="project" value="UniProtKB-KW"/>
</dbReference>
<evidence type="ECO:0000256" key="3">
    <source>
        <dbReference type="SAM" id="Phobius"/>
    </source>
</evidence>
<evidence type="ECO:0000313" key="6">
    <source>
        <dbReference type="Proteomes" id="UP000007350"/>
    </source>
</evidence>
<gene>
    <name evidence="5" type="ORF">MOQ_002145</name>
</gene>
<dbReference type="AlphaFoldDB" id="K2P996"/>
<keyword evidence="3" id="KW-0812">Transmembrane</keyword>
<sequence>MCLFACMCFLRVCLVFCFCFCFVFVVVTILLTTDGGALAMAVRQYRMCCLHFLVNAHVFPSLSPSPLPVLPFLDFFFFFFAFTPVRVCDFNNFYSGGFLSVKWGCGSTRFFVYSHWGRLLISCRPFSFIFIFIFIFRRWRCCIVCVSFLFFSFLFFLFLTHVPLSVLFAAASCWRAPEKEAAAAAVVVRHRAGGLRGIFFFFFFGCRSRCFMVYPLPFVADESFLNVIFDGGVCRSVFAGFGPRRFALVELQDDARAEAVTFSLGSTPSLHVNTHTSASNLLKEKDDDCGLEKLVSAPIAAASNSRRRGNAAGRKNKDGDDPKKGTDSDGCTGTSGIAYIGRLRFRNTPIQVLPSPIALDEIYRCGGQLPQRCLGRRKESDKLQGRVGRGPLERKRQRPPATEETTTTIGSEHAAMAGGDATTASNGDACRRCGSTEHFTRQCTADLNTEDVDGKRGEVVGTAAGSGPRGTSPIKHAVKHVFPADCCQKCGSSLHFTRHCDADVHTAGESARSQDHSGLDDVAMAHAVVPKKQEKARHHELPNKKKEKQQQHKQEQRHVALCVSKDQCKHCGSDAHFSRHCPSK</sequence>
<feature type="region of interest" description="Disordered" evidence="2">
    <location>
        <begin position="376"/>
        <end position="408"/>
    </location>
</feature>
<protein>
    <recommendedName>
        <fullName evidence="4">CCHC-type domain-containing protein</fullName>
    </recommendedName>
</protein>
<feature type="domain" description="CCHC-type" evidence="4">
    <location>
        <begin position="568"/>
        <end position="583"/>
    </location>
</feature>
<dbReference type="PROSITE" id="PS50158">
    <property type="entry name" value="ZF_CCHC"/>
    <property type="match status" value="1"/>
</dbReference>
<evidence type="ECO:0000256" key="2">
    <source>
        <dbReference type="SAM" id="MobiDB-lite"/>
    </source>
</evidence>
<name>K2P996_TRYCR</name>
<feature type="compositionally biased region" description="Basic and acidic residues" evidence="2">
    <location>
        <begin position="315"/>
        <end position="327"/>
    </location>
</feature>
<feature type="transmembrane region" description="Helical" evidence="3">
    <location>
        <begin position="116"/>
        <end position="136"/>
    </location>
</feature>
<feature type="region of interest" description="Disordered" evidence="2">
    <location>
        <begin position="302"/>
        <end position="331"/>
    </location>
</feature>
<keyword evidence="1" id="KW-0863">Zinc-finger</keyword>
<keyword evidence="1" id="KW-0862">Zinc</keyword>
<dbReference type="SMART" id="SM00343">
    <property type="entry name" value="ZnF_C2HC"/>
    <property type="match status" value="3"/>
</dbReference>
<dbReference type="GO" id="GO:0003676">
    <property type="term" value="F:nucleic acid binding"/>
    <property type="evidence" value="ECO:0007669"/>
    <property type="project" value="InterPro"/>
</dbReference>
<keyword evidence="6" id="KW-1185">Reference proteome</keyword>
<dbReference type="Gene3D" id="4.10.60.10">
    <property type="entry name" value="Zinc finger, CCHC-type"/>
    <property type="match status" value="1"/>
</dbReference>
<evidence type="ECO:0000313" key="5">
    <source>
        <dbReference type="EMBL" id="EKF37662.1"/>
    </source>
</evidence>
<accession>K2P996</accession>
<dbReference type="InterPro" id="IPR001878">
    <property type="entry name" value="Znf_CCHC"/>
</dbReference>
<organism evidence="5 6">
    <name type="scientific">Trypanosoma cruzi marinkellei</name>
    <dbReference type="NCBI Taxonomy" id="85056"/>
    <lineage>
        <taxon>Eukaryota</taxon>
        <taxon>Discoba</taxon>
        <taxon>Euglenozoa</taxon>
        <taxon>Kinetoplastea</taxon>
        <taxon>Metakinetoplastina</taxon>
        <taxon>Trypanosomatida</taxon>
        <taxon>Trypanosomatidae</taxon>
        <taxon>Trypanosoma</taxon>
        <taxon>Schizotrypanum</taxon>
    </lineage>
</organism>
<keyword evidence="3" id="KW-1133">Transmembrane helix</keyword>
<comment type="caution">
    <text evidence="5">The sequence shown here is derived from an EMBL/GenBank/DDBJ whole genome shotgun (WGS) entry which is preliminary data.</text>
</comment>
<feature type="transmembrane region" description="Helical" evidence="3">
    <location>
        <begin position="148"/>
        <end position="171"/>
    </location>
</feature>
<dbReference type="OrthoDB" id="267257at2759"/>
<evidence type="ECO:0000259" key="4">
    <source>
        <dbReference type="PROSITE" id="PS50158"/>
    </source>
</evidence>
<evidence type="ECO:0000256" key="1">
    <source>
        <dbReference type="PROSITE-ProRule" id="PRU00047"/>
    </source>
</evidence>
<feature type="transmembrane region" description="Helical" evidence="3">
    <location>
        <begin position="12"/>
        <end position="32"/>
    </location>
</feature>
<keyword evidence="1" id="KW-0479">Metal-binding</keyword>
<proteinExistence type="predicted"/>
<reference evidence="5 6" key="1">
    <citation type="journal article" date="2012" name="BMC Genomics">
        <title>Comparative genomic analysis of human infective Trypanosoma cruzi lineages with the bat-restricted subspecies T. cruzi marinkellei.</title>
        <authorList>
            <person name="Franzen O."/>
            <person name="Talavera-Lopez C."/>
            <person name="Ochaya S."/>
            <person name="Butler C.E."/>
            <person name="Messenger L.A."/>
            <person name="Lewis M.D."/>
            <person name="Llewellyn M.S."/>
            <person name="Marinkelle C.J."/>
            <person name="Tyler K.M."/>
            <person name="Miles M.A."/>
            <person name="Andersson B."/>
        </authorList>
    </citation>
    <scope>NUCLEOTIDE SEQUENCE [LARGE SCALE GENOMIC DNA]</scope>
    <source>
        <strain evidence="5 6">B7</strain>
    </source>
</reference>
<dbReference type="Proteomes" id="UP000007350">
    <property type="component" value="Unassembled WGS sequence"/>
</dbReference>
<keyword evidence="3" id="KW-0472">Membrane</keyword>
<feature type="compositionally biased region" description="Basic and acidic residues" evidence="2">
    <location>
        <begin position="531"/>
        <end position="558"/>
    </location>
</feature>